<evidence type="ECO:0000256" key="1">
    <source>
        <dbReference type="ARBA" id="ARBA00004127"/>
    </source>
</evidence>
<keyword evidence="6" id="KW-0808">Transferase</keyword>
<keyword evidence="4 5" id="KW-0472">Membrane</keyword>
<keyword evidence="6" id="KW-0489">Methyltransferase</keyword>
<evidence type="ECO:0000256" key="5">
    <source>
        <dbReference type="SAM" id="Phobius"/>
    </source>
</evidence>
<protein>
    <submittedName>
        <fullName evidence="6">Protein-S-isoprenylcysteine O-methyltransferase Ste14</fullName>
    </submittedName>
</protein>
<organism evidence="6 7">
    <name type="scientific">Roseiarcus fermentans</name>
    <dbReference type="NCBI Taxonomy" id="1473586"/>
    <lineage>
        <taxon>Bacteria</taxon>
        <taxon>Pseudomonadati</taxon>
        <taxon>Pseudomonadota</taxon>
        <taxon>Alphaproteobacteria</taxon>
        <taxon>Hyphomicrobiales</taxon>
        <taxon>Roseiarcaceae</taxon>
        <taxon>Roseiarcus</taxon>
    </lineage>
</organism>
<sequence length="198" mass="21743">MTPLDLEAGGALYRWLFPVLWLGFVAVWIAMARGGKAVAEREDAFSRLSHYLPLALGIVLIAAPDIPVPPLDGRFVPLALWPVRLGAAVTVAGIAFAIWARLWIAGNWSSDVTLKRDHELVVDGPYALVRHPIYTGILFGLAGTALAVGEWRAVLGVALVGVAWWRKLTIEETVMRRQFGDAYARYASRTRALIPFVL</sequence>
<evidence type="ECO:0000256" key="3">
    <source>
        <dbReference type="ARBA" id="ARBA00022989"/>
    </source>
</evidence>
<dbReference type="Gene3D" id="1.20.120.1630">
    <property type="match status" value="1"/>
</dbReference>
<dbReference type="EMBL" id="QNRK01000025">
    <property type="protein sequence ID" value="RBP08582.1"/>
    <property type="molecule type" value="Genomic_DNA"/>
</dbReference>
<dbReference type="RefSeq" id="WP_113891164.1">
    <property type="nucleotide sequence ID" value="NZ_QNRK01000025.1"/>
</dbReference>
<evidence type="ECO:0000313" key="6">
    <source>
        <dbReference type="EMBL" id="RBP08582.1"/>
    </source>
</evidence>
<keyword evidence="3 5" id="KW-1133">Transmembrane helix</keyword>
<name>A0A366F1N8_9HYPH</name>
<dbReference type="Pfam" id="PF04191">
    <property type="entry name" value="PEMT"/>
    <property type="match status" value="1"/>
</dbReference>
<evidence type="ECO:0000256" key="2">
    <source>
        <dbReference type="ARBA" id="ARBA00022692"/>
    </source>
</evidence>
<reference evidence="6 7" key="1">
    <citation type="submission" date="2018-06" db="EMBL/GenBank/DDBJ databases">
        <title>Genomic Encyclopedia of Type Strains, Phase IV (KMG-IV): sequencing the most valuable type-strain genomes for metagenomic binning, comparative biology and taxonomic classification.</title>
        <authorList>
            <person name="Goeker M."/>
        </authorList>
    </citation>
    <scope>NUCLEOTIDE SEQUENCE [LARGE SCALE GENOMIC DNA]</scope>
    <source>
        <strain evidence="6 7">DSM 24875</strain>
    </source>
</reference>
<dbReference type="GO" id="GO:0012505">
    <property type="term" value="C:endomembrane system"/>
    <property type="evidence" value="ECO:0007669"/>
    <property type="project" value="UniProtKB-SubCell"/>
</dbReference>
<comment type="subcellular location">
    <subcellularLocation>
        <location evidence="1">Endomembrane system</location>
        <topology evidence="1">Multi-pass membrane protein</topology>
    </subcellularLocation>
</comment>
<dbReference type="Proteomes" id="UP000253529">
    <property type="component" value="Unassembled WGS sequence"/>
</dbReference>
<comment type="caution">
    <text evidence="6">The sequence shown here is derived from an EMBL/GenBank/DDBJ whole genome shotgun (WGS) entry which is preliminary data.</text>
</comment>
<feature type="transmembrane region" description="Helical" evidence="5">
    <location>
        <begin position="83"/>
        <end position="104"/>
    </location>
</feature>
<evidence type="ECO:0000313" key="7">
    <source>
        <dbReference type="Proteomes" id="UP000253529"/>
    </source>
</evidence>
<dbReference type="PANTHER" id="PTHR43847:SF1">
    <property type="entry name" value="BLL3993 PROTEIN"/>
    <property type="match status" value="1"/>
</dbReference>
<feature type="transmembrane region" description="Helical" evidence="5">
    <location>
        <begin position="12"/>
        <end position="32"/>
    </location>
</feature>
<gene>
    <name evidence="6" type="ORF">DFR50_12564</name>
</gene>
<keyword evidence="2 5" id="KW-0812">Transmembrane</keyword>
<accession>A0A366F1N8</accession>
<dbReference type="GO" id="GO:0032259">
    <property type="term" value="P:methylation"/>
    <property type="evidence" value="ECO:0007669"/>
    <property type="project" value="UniProtKB-KW"/>
</dbReference>
<dbReference type="PANTHER" id="PTHR43847">
    <property type="entry name" value="BLL3993 PROTEIN"/>
    <property type="match status" value="1"/>
</dbReference>
<dbReference type="OrthoDB" id="9816156at2"/>
<feature type="transmembrane region" description="Helical" evidence="5">
    <location>
        <begin position="44"/>
        <end position="63"/>
    </location>
</feature>
<keyword evidence="7" id="KW-1185">Reference proteome</keyword>
<proteinExistence type="predicted"/>
<dbReference type="AlphaFoldDB" id="A0A366F1N8"/>
<dbReference type="GO" id="GO:0008168">
    <property type="term" value="F:methyltransferase activity"/>
    <property type="evidence" value="ECO:0007669"/>
    <property type="project" value="UniProtKB-KW"/>
</dbReference>
<dbReference type="InterPro" id="IPR007318">
    <property type="entry name" value="Phopholipid_MeTrfase"/>
</dbReference>
<dbReference type="InterPro" id="IPR052527">
    <property type="entry name" value="Metal_cation-efflux_comp"/>
</dbReference>
<evidence type="ECO:0000256" key="4">
    <source>
        <dbReference type="ARBA" id="ARBA00023136"/>
    </source>
</evidence>